<evidence type="ECO:0000313" key="1">
    <source>
        <dbReference type="EMBL" id="CBX95565.1"/>
    </source>
</evidence>
<reference evidence="2" key="1">
    <citation type="journal article" date="2011" name="Nat. Commun.">
        <title>Effector diversification within compartments of the Leptosphaeria maculans genome affected by Repeat-Induced Point mutations.</title>
        <authorList>
            <person name="Rouxel T."/>
            <person name="Grandaubert J."/>
            <person name="Hane J.K."/>
            <person name="Hoede C."/>
            <person name="van de Wouw A.P."/>
            <person name="Couloux A."/>
            <person name="Dominguez V."/>
            <person name="Anthouard V."/>
            <person name="Bally P."/>
            <person name="Bourras S."/>
            <person name="Cozijnsen A.J."/>
            <person name="Ciuffetti L.M."/>
            <person name="Degrave A."/>
            <person name="Dilmaghani A."/>
            <person name="Duret L."/>
            <person name="Fudal I."/>
            <person name="Goodwin S.B."/>
            <person name="Gout L."/>
            <person name="Glaser N."/>
            <person name="Linglin J."/>
            <person name="Kema G.H.J."/>
            <person name="Lapalu N."/>
            <person name="Lawrence C.B."/>
            <person name="May K."/>
            <person name="Meyer M."/>
            <person name="Ollivier B."/>
            <person name="Poulain J."/>
            <person name="Schoch C.L."/>
            <person name="Simon A."/>
            <person name="Spatafora J.W."/>
            <person name="Stachowiak A."/>
            <person name="Turgeon B.G."/>
            <person name="Tyler B.M."/>
            <person name="Vincent D."/>
            <person name="Weissenbach J."/>
            <person name="Amselem J."/>
            <person name="Quesneville H."/>
            <person name="Oliver R.P."/>
            <person name="Wincker P."/>
            <person name="Balesdent M.-H."/>
            <person name="Howlett B.J."/>
        </authorList>
    </citation>
    <scope>NUCLEOTIDE SEQUENCE [LARGE SCALE GENOMIC DNA]</scope>
    <source>
        <strain evidence="2">JN3 / isolate v23.1.3 / race Av1-4-5-6-7-8</strain>
    </source>
</reference>
<dbReference type="AlphaFoldDB" id="E4ZVD9"/>
<gene>
    <name evidence="1" type="ORF">LEMA_uP027170.1</name>
</gene>
<accession>E4ZVD9</accession>
<dbReference type="Proteomes" id="UP000002668">
    <property type="component" value="Genome"/>
</dbReference>
<dbReference type="EMBL" id="FP929127">
    <property type="protein sequence ID" value="CBX95565.1"/>
    <property type="molecule type" value="Genomic_DNA"/>
</dbReference>
<proteinExistence type="predicted"/>
<dbReference type="HOGENOM" id="CLU_2574304_0_0_1"/>
<organism evidence="2">
    <name type="scientific">Leptosphaeria maculans (strain JN3 / isolate v23.1.3 / race Av1-4-5-6-7-8)</name>
    <name type="common">Blackleg fungus</name>
    <name type="synonym">Phoma lingam</name>
    <dbReference type="NCBI Taxonomy" id="985895"/>
    <lineage>
        <taxon>Eukaryota</taxon>
        <taxon>Fungi</taxon>
        <taxon>Dikarya</taxon>
        <taxon>Ascomycota</taxon>
        <taxon>Pezizomycotina</taxon>
        <taxon>Dothideomycetes</taxon>
        <taxon>Pleosporomycetidae</taxon>
        <taxon>Pleosporales</taxon>
        <taxon>Pleosporineae</taxon>
        <taxon>Leptosphaeriaceae</taxon>
        <taxon>Plenodomus</taxon>
        <taxon>Plenodomus lingam/Leptosphaeria maculans species complex</taxon>
    </lineage>
</organism>
<evidence type="ECO:0000313" key="2">
    <source>
        <dbReference type="Proteomes" id="UP000002668"/>
    </source>
</evidence>
<sequence>MPSLAFRKACAYLQGLVRLQKTRALAYIIARRLLTSVVLDPDAPAPHPLHSLSFSLFLSLLSTPLFTLEADYDNDEWDALV</sequence>
<keyword evidence="2" id="KW-1185">Reference proteome</keyword>
<dbReference type="VEuPathDB" id="FungiDB:LEMA_uP027170.1"/>
<protein>
    <submittedName>
        <fullName evidence="1">Predicted protein</fullName>
    </submittedName>
</protein>
<dbReference type="InParanoid" id="E4ZVD9"/>
<name>E4ZVD9_LEPMJ</name>